<organism evidence="1 2">
    <name type="scientific">Agathobacter rectalis</name>
    <dbReference type="NCBI Taxonomy" id="39491"/>
    <lineage>
        <taxon>Bacteria</taxon>
        <taxon>Bacillati</taxon>
        <taxon>Bacillota</taxon>
        <taxon>Clostridia</taxon>
        <taxon>Lachnospirales</taxon>
        <taxon>Lachnospiraceae</taxon>
        <taxon>Agathobacter</taxon>
    </lineage>
</organism>
<comment type="caution">
    <text evidence="1">The sequence shown here is derived from an EMBL/GenBank/DDBJ whole genome shotgun (WGS) entry which is preliminary data.</text>
</comment>
<gene>
    <name evidence="1" type="ORF">DXB99_03155</name>
</gene>
<dbReference type="RefSeq" id="WP_117718298.1">
    <property type="nucleotide sequence ID" value="NZ_QSTP01000001.1"/>
</dbReference>
<reference evidence="1 2" key="1">
    <citation type="submission" date="2018-08" db="EMBL/GenBank/DDBJ databases">
        <title>A genome reference for cultivated species of the human gut microbiota.</title>
        <authorList>
            <person name="Zou Y."/>
            <person name="Xue W."/>
            <person name="Luo G."/>
        </authorList>
    </citation>
    <scope>NUCLEOTIDE SEQUENCE [LARGE SCALE GENOMIC DNA]</scope>
    <source>
        <strain evidence="1 2">OM07-13</strain>
    </source>
</reference>
<protein>
    <submittedName>
        <fullName evidence="1">Uncharacterized protein</fullName>
    </submittedName>
</protein>
<name>A0A3E4YL99_9FIRM</name>
<evidence type="ECO:0000313" key="1">
    <source>
        <dbReference type="EMBL" id="RGM75539.1"/>
    </source>
</evidence>
<sequence length="85" mass="10015">MKNNIYNYFIYYRMMINGTEQGCGDLIITTDTKITDFKTIEGIHWWLDEIKTQICKEINAVLNASNDDRIITNDNIIISNYKFIN</sequence>
<dbReference type="EMBL" id="QSTP01000001">
    <property type="protein sequence ID" value="RGM75539.1"/>
    <property type="molecule type" value="Genomic_DNA"/>
</dbReference>
<dbReference type="Proteomes" id="UP000260758">
    <property type="component" value="Unassembled WGS sequence"/>
</dbReference>
<dbReference type="AlphaFoldDB" id="A0A3E4YL99"/>
<accession>A0A3E4YL99</accession>
<evidence type="ECO:0000313" key="2">
    <source>
        <dbReference type="Proteomes" id="UP000260758"/>
    </source>
</evidence>
<proteinExistence type="predicted"/>